<dbReference type="InterPro" id="IPR013766">
    <property type="entry name" value="Thioredoxin_domain"/>
</dbReference>
<dbReference type="EMBL" id="KV784353">
    <property type="protein sequence ID" value="OEU22050.1"/>
    <property type="molecule type" value="Genomic_DNA"/>
</dbReference>
<dbReference type="CDD" id="cd02947">
    <property type="entry name" value="TRX_family"/>
    <property type="match status" value="1"/>
</dbReference>
<organism evidence="3 4">
    <name type="scientific">Fragilariopsis cylindrus CCMP1102</name>
    <dbReference type="NCBI Taxonomy" id="635003"/>
    <lineage>
        <taxon>Eukaryota</taxon>
        <taxon>Sar</taxon>
        <taxon>Stramenopiles</taxon>
        <taxon>Ochrophyta</taxon>
        <taxon>Bacillariophyta</taxon>
        <taxon>Bacillariophyceae</taxon>
        <taxon>Bacillariophycidae</taxon>
        <taxon>Bacillariales</taxon>
        <taxon>Bacillariaceae</taxon>
        <taxon>Fragilariopsis</taxon>
    </lineage>
</organism>
<dbReference type="PROSITE" id="PS51352">
    <property type="entry name" value="THIOREDOXIN_2"/>
    <property type="match status" value="1"/>
</dbReference>
<dbReference type="KEGG" id="fcy:FRACYDRAFT_164661"/>
<protein>
    <recommendedName>
        <fullName evidence="2">Thioredoxin domain-containing protein</fullName>
    </recommendedName>
</protein>
<gene>
    <name evidence="3" type="ORF">FRACYDRAFT_164661</name>
</gene>
<name>A0A1E7FV64_9STRA</name>
<dbReference type="Gene3D" id="3.40.30.10">
    <property type="entry name" value="Glutaredoxin"/>
    <property type="match status" value="1"/>
</dbReference>
<dbReference type="OrthoDB" id="2121326at2759"/>
<evidence type="ECO:0000313" key="3">
    <source>
        <dbReference type="EMBL" id="OEU22050.1"/>
    </source>
</evidence>
<dbReference type="SUPFAM" id="SSF52833">
    <property type="entry name" value="Thioredoxin-like"/>
    <property type="match status" value="1"/>
</dbReference>
<keyword evidence="4" id="KW-1185">Reference proteome</keyword>
<evidence type="ECO:0000256" key="1">
    <source>
        <dbReference type="ARBA" id="ARBA00008987"/>
    </source>
</evidence>
<evidence type="ECO:0000313" key="4">
    <source>
        <dbReference type="Proteomes" id="UP000095751"/>
    </source>
</evidence>
<dbReference type="InterPro" id="IPR036249">
    <property type="entry name" value="Thioredoxin-like_sf"/>
</dbReference>
<evidence type="ECO:0000259" key="2">
    <source>
        <dbReference type="PROSITE" id="PS51352"/>
    </source>
</evidence>
<dbReference type="PANTHER" id="PTHR43601:SF32">
    <property type="entry name" value="THIOREDOXIN-LIKE 2-2, CHLOROPLASTIC"/>
    <property type="match status" value="1"/>
</dbReference>
<comment type="similarity">
    <text evidence="1">Belongs to the thioredoxin family.</text>
</comment>
<dbReference type="Pfam" id="PF00085">
    <property type="entry name" value="Thioredoxin"/>
    <property type="match status" value="1"/>
</dbReference>
<dbReference type="InParanoid" id="A0A1E7FV64"/>
<reference evidence="3 4" key="1">
    <citation type="submission" date="2016-09" db="EMBL/GenBank/DDBJ databases">
        <title>Extensive genetic diversity and differential bi-allelic expression allows diatom success in the polar Southern Ocean.</title>
        <authorList>
            <consortium name="DOE Joint Genome Institute"/>
            <person name="Mock T."/>
            <person name="Otillar R.P."/>
            <person name="Strauss J."/>
            <person name="Dupont C."/>
            <person name="Frickenhaus S."/>
            <person name="Maumus F."/>
            <person name="Mcmullan M."/>
            <person name="Sanges R."/>
            <person name="Schmutz J."/>
            <person name="Toseland A."/>
            <person name="Valas R."/>
            <person name="Veluchamy A."/>
            <person name="Ward B.J."/>
            <person name="Allen A."/>
            <person name="Barry K."/>
            <person name="Falciatore A."/>
            <person name="Ferrante M."/>
            <person name="Fortunato A.E."/>
            <person name="Gloeckner G."/>
            <person name="Gruber A."/>
            <person name="Hipkin R."/>
            <person name="Janech M."/>
            <person name="Kroth P."/>
            <person name="Leese F."/>
            <person name="Lindquist E."/>
            <person name="Lyon B.R."/>
            <person name="Martin J."/>
            <person name="Mayer C."/>
            <person name="Parker M."/>
            <person name="Quesneville H."/>
            <person name="Raymond J."/>
            <person name="Uhlig C."/>
            <person name="Valentin K.U."/>
            <person name="Worden A.Z."/>
            <person name="Armbrust E.V."/>
            <person name="Bowler C."/>
            <person name="Green B."/>
            <person name="Moulton V."/>
            <person name="Van Oosterhout C."/>
            <person name="Grigoriev I."/>
        </authorList>
    </citation>
    <scope>NUCLEOTIDE SEQUENCE [LARGE SCALE GENOMIC DNA]</scope>
    <source>
        <strain evidence="3 4">CCMP1102</strain>
    </source>
</reference>
<dbReference type="GO" id="GO:0045454">
    <property type="term" value="P:cell redox homeostasis"/>
    <property type="evidence" value="ECO:0007669"/>
    <property type="project" value="TreeGrafter"/>
</dbReference>
<proteinExistence type="inferred from homology"/>
<feature type="non-terminal residue" evidence="3">
    <location>
        <position position="1"/>
    </location>
</feature>
<dbReference type="PANTHER" id="PTHR43601">
    <property type="entry name" value="THIOREDOXIN, MITOCHONDRIAL"/>
    <property type="match status" value="1"/>
</dbReference>
<dbReference type="Proteomes" id="UP000095751">
    <property type="component" value="Unassembled WGS sequence"/>
</dbReference>
<dbReference type="AlphaFoldDB" id="A0A1E7FV64"/>
<accession>A0A1E7FV64</accession>
<feature type="domain" description="Thioredoxin" evidence="2">
    <location>
        <begin position="1"/>
        <end position="109"/>
    </location>
</feature>
<sequence length="112" mass="12773">VRSLEDYKNVLDQAAEDDKMVAVFWYSPWCKACKAASPGFKTIAKNHPQIQFIQVPVLEDNAVLHQGLNVPSVPYMHLYTPDDPRLVEESKMTRKKLSGFQKLLQDYEDGSC</sequence>
<feature type="non-terminal residue" evidence="3">
    <location>
        <position position="112"/>
    </location>
</feature>